<dbReference type="RefSeq" id="WP_229991275.1">
    <property type="nucleotide sequence ID" value="NZ_JAJJMO010000001.1"/>
</dbReference>
<organism evidence="2 3">
    <name type="scientific">Flavobacterium pisciphilum</name>
    <dbReference type="NCBI Taxonomy" id="2893755"/>
    <lineage>
        <taxon>Bacteria</taxon>
        <taxon>Pseudomonadati</taxon>
        <taxon>Bacteroidota</taxon>
        <taxon>Flavobacteriia</taxon>
        <taxon>Flavobacteriales</taxon>
        <taxon>Flavobacteriaceae</taxon>
        <taxon>Flavobacterium</taxon>
    </lineage>
</organism>
<name>A0ABS8N0A4_9FLAO</name>
<feature type="transmembrane region" description="Helical" evidence="1">
    <location>
        <begin position="7"/>
        <end position="29"/>
    </location>
</feature>
<evidence type="ECO:0000256" key="1">
    <source>
        <dbReference type="SAM" id="Phobius"/>
    </source>
</evidence>
<comment type="caution">
    <text evidence="2">The sequence shown here is derived from an EMBL/GenBank/DDBJ whole genome shotgun (WGS) entry which is preliminary data.</text>
</comment>
<feature type="transmembrane region" description="Helical" evidence="1">
    <location>
        <begin position="72"/>
        <end position="92"/>
    </location>
</feature>
<keyword evidence="3" id="KW-1185">Reference proteome</keyword>
<evidence type="ECO:0000313" key="2">
    <source>
        <dbReference type="EMBL" id="MCC9074464.1"/>
    </source>
</evidence>
<dbReference type="Proteomes" id="UP001430919">
    <property type="component" value="Unassembled WGS sequence"/>
</dbReference>
<dbReference type="EMBL" id="JAJJMO010000001">
    <property type="protein sequence ID" value="MCC9074464.1"/>
    <property type="molecule type" value="Genomic_DNA"/>
</dbReference>
<evidence type="ECO:0000313" key="3">
    <source>
        <dbReference type="Proteomes" id="UP001430919"/>
    </source>
</evidence>
<keyword evidence="1" id="KW-1133">Transmembrane helix</keyword>
<gene>
    <name evidence="2" type="ORF">LNQ49_23010</name>
</gene>
<reference evidence="2" key="1">
    <citation type="submission" date="2021-11" db="EMBL/GenBank/DDBJ databases">
        <title>Description of novel Flavobacterium species.</title>
        <authorList>
            <person name="Saticioglu I.B."/>
            <person name="Ay H."/>
            <person name="Altun S."/>
            <person name="Duman M."/>
        </authorList>
    </citation>
    <scope>NUCLEOTIDE SEQUENCE</scope>
    <source>
        <strain evidence="2">F-65</strain>
    </source>
</reference>
<proteinExistence type="predicted"/>
<protein>
    <submittedName>
        <fullName evidence="2">Uncharacterized protein</fullName>
    </submittedName>
</protein>
<keyword evidence="1" id="KW-0472">Membrane</keyword>
<accession>A0ABS8N0A4</accession>
<feature type="transmembrane region" description="Helical" evidence="1">
    <location>
        <begin position="41"/>
        <end position="60"/>
    </location>
</feature>
<sequence>MKKIKESLPTIGQIVILILVIFSGIYAFSNRREEIILENSIYVSSTILLIMIVSLFIIYLRDQTIEFRKENFLKCVLGAFILGFIFYCFGTVLEDSSKYKQLEFFHYNRNWLTPLASTSTFAIAIIFFYFRLYIKSIYGLIEILLGIYIGNSNFLKNFEDKDASELYLIIMPASVYLIVRGLDNLYQAITTDSNDLITKELIKLKKRKSL</sequence>
<feature type="transmembrane region" description="Helical" evidence="1">
    <location>
        <begin position="112"/>
        <end position="130"/>
    </location>
</feature>
<keyword evidence="1" id="KW-0812">Transmembrane</keyword>